<organism evidence="2 3">
    <name type="scientific">Actinopolymorpha pittospori</name>
    <dbReference type="NCBI Taxonomy" id="648752"/>
    <lineage>
        <taxon>Bacteria</taxon>
        <taxon>Bacillati</taxon>
        <taxon>Actinomycetota</taxon>
        <taxon>Actinomycetes</taxon>
        <taxon>Propionibacteriales</taxon>
        <taxon>Actinopolymorphaceae</taxon>
        <taxon>Actinopolymorpha</taxon>
    </lineage>
</organism>
<reference evidence="2" key="1">
    <citation type="submission" date="2020-10" db="EMBL/GenBank/DDBJ databases">
        <title>Sequencing the genomes of 1000 actinobacteria strains.</title>
        <authorList>
            <person name="Klenk H.-P."/>
        </authorList>
    </citation>
    <scope>NUCLEOTIDE SEQUENCE</scope>
    <source>
        <strain evidence="2">DSM 45354</strain>
    </source>
</reference>
<name>A0A927N8N6_9ACTN</name>
<gene>
    <name evidence="2" type="ORF">HEB94_009101</name>
</gene>
<evidence type="ECO:0000313" key="3">
    <source>
        <dbReference type="Proteomes" id="UP000638648"/>
    </source>
</evidence>
<feature type="compositionally biased region" description="Basic and acidic residues" evidence="1">
    <location>
        <begin position="73"/>
        <end position="83"/>
    </location>
</feature>
<proteinExistence type="predicted"/>
<feature type="region of interest" description="Disordered" evidence="1">
    <location>
        <begin position="1"/>
        <end position="21"/>
    </location>
</feature>
<sequence>MPIGDYDGPTPPKYGPETEPDWVQSRIAAEAGDYEKSIAYGLMHVGACLEIVGQRLSEISSALEGPAQPVDPDDPRRRRDEPH</sequence>
<protein>
    <submittedName>
        <fullName evidence="2">Uncharacterized protein</fullName>
    </submittedName>
</protein>
<feature type="region of interest" description="Disordered" evidence="1">
    <location>
        <begin position="60"/>
        <end position="83"/>
    </location>
</feature>
<dbReference type="AlphaFoldDB" id="A0A927N8N6"/>
<evidence type="ECO:0000256" key="1">
    <source>
        <dbReference type="SAM" id="MobiDB-lite"/>
    </source>
</evidence>
<keyword evidence="3" id="KW-1185">Reference proteome</keyword>
<comment type="caution">
    <text evidence="2">The sequence shown here is derived from an EMBL/GenBank/DDBJ whole genome shotgun (WGS) entry which is preliminary data.</text>
</comment>
<accession>A0A927N8N6</accession>
<dbReference type="Proteomes" id="UP000638648">
    <property type="component" value="Unassembled WGS sequence"/>
</dbReference>
<dbReference type="EMBL" id="JADBEM010000001">
    <property type="protein sequence ID" value="MBE1612253.1"/>
    <property type="molecule type" value="Genomic_DNA"/>
</dbReference>
<evidence type="ECO:0000313" key="2">
    <source>
        <dbReference type="EMBL" id="MBE1612253.1"/>
    </source>
</evidence>